<dbReference type="GO" id="GO:0016740">
    <property type="term" value="F:transferase activity"/>
    <property type="evidence" value="ECO:0007669"/>
    <property type="project" value="UniProtKB-KW"/>
</dbReference>
<dbReference type="RefSeq" id="WP_147574845.1">
    <property type="nucleotide sequence ID" value="NZ_VOWB01000015.1"/>
</dbReference>
<keyword evidence="2" id="KW-0808">Transferase</keyword>
<name>A0A5C7E254_9BACT</name>
<organism evidence="2 3">
    <name type="scientific">Campylobacter peloridis</name>
    <dbReference type="NCBI Taxonomy" id="488546"/>
    <lineage>
        <taxon>Bacteria</taxon>
        <taxon>Pseudomonadati</taxon>
        <taxon>Campylobacterota</taxon>
        <taxon>Epsilonproteobacteria</taxon>
        <taxon>Campylobacterales</taxon>
        <taxon>Campylobacteraceae</taxon>
        <taxon>Campylobacter</taxon>
    </lineage>
</organism>
<evidence type="ECO:0000313" key="2">
    <source>
        <dbReference type="EMBL" id="TXE84408.1"/>
    </source>
</evidence>
<proteinExistence type="predicted"/>
<dbReference type="AlphaFoldDB" id="A0A5C7E254"/>
<dbReference type="Proteomes" id="UP000321310">
    <property type="component" value="Unassembled WGS sequence"/>
</dbReference>
<evidence type="ECO:0000313" key="3">
    <source>
        <dbReference type="Proteomes" id="UP000321310"/>
    </source>
</evidence>
<evidence type="ECO:0000259" key="1">
    <source>
        <dbReference type="Pfam" id="PF01973"/>
    </source>
</evidence>
<sequence length="569" mass="66366">MFLQKNLQALEFTNKPLQEKILNLKKEEIIGIFTSQTPFVPPKEALMMPNIFFCGIGEGLFLKKLINKHIFVFDKAEFFANVLSMMDLSQELASGKIYLCDVEEKRLEEHLVLLFSQRDCFEYLGFFKLFAYSEFYNKSPMYEFVYKMCIEVIARVVGNVDTSFNMDAKVYKQFLLNLPEVLKNTAFERFIYENKAKNKSVIVVCAGPSLNKQLELLKAHQDDFVIFSLDATYKTLLKNEIYPDFVFTMDIYDKCKCFYEDLPFSLKEPIFIASGSLDNSLMEILKTKNKKIFILQKLDYQQKFNLNEFGYLDIGVNVAHFAYSFAIALGFTNVIIIGQDLAFGVDGSTHADASVFTFRDEKKTQQAIKNISVLAYGRKSFITTNISWNEFRKRLEVLFLSNPQVKFYNATEGGAFIDYTIEKTFKELLSSLKEKKQAYVMPHALSVNRQQKLLKKILDYIQKDYAQLNVLYQQAQNISSILKNHKENNDEQMLELIFKFNALIDESELLKSFMYMPLFYHRGFFNISLYQDNAIEKYIDFLEIFLNFSSLSLHNMHLAIEKYKNILKL</sequence>
<reference evidence="2 3" key="1">
    <citation type="submission" date="2019-07" db="EMBL/GenBank/DDBJ databases">
        <title>Rapid identification of Enteric Bacteria from Whole Genome Sequences (WGS) using Average Nucleotide Identity (ANI).</title>
        <authorList>
            <person name="Lane C."/>
        </authorList>
    </citation>
    <scope>NUCLEOTIDE SEQUENCE [LARGE SCALE GENOMIC DNA]</scope>
    <source>
        <strain evidence="2 3">2016D-0250</strain>
    </source>
</reference>
<protein>
    <submittedName>
        <fullName evidence="2">Motility associated factor glycosyltransferase family protein</fullName>
    </submittedName>
</protein>
<accession>A0A5C7E254</accession>
<comment type="caution">
    <text evidence="2">The sequence shown here is derived from an EMBL/GenBank/DDBJ whole genome shotgun (WGS) entry which is preliminary data.</text>
</comment>
<dbReference type="PANTHER" id="PTHR41786:SF1">
    <property type="entry name" value="6-HYDROXYMETHYLPTERIN DIPHOSPHOKINASE MPTE-LIKE DOMAIN-CONTAINING PROTEIN"/>
    <property type="match status" value="1"/>
</dbReference>
<feature type="domain" description="6-hydroxymethylpterin diphosphokinase MptE-like" evidence="1">
    <location>
        <begin position="172"/>
        <end position="344"/>
    </location>
</feature>
<dbReference type="EMBL" id="VOWB01000015">
    <property type="protein sequence ID" value="TXE84408.1"/>
    <property type="molecule type" value="Genomic_DNA"/>
</dbReference>
<dbReference type="PANTHER" id="PTHR41786">
    <property type="entry name" value="MOTILITY ACCESSORY FACTOR MAF"/>
    <property type="match status" value="1"/>
</dbReference>
<dbReference type="InterPro" id="IPR002826">
    <property type="entry name" value="MptE-like"/>
</dbReference>
<gene>
    <name evidence="2" type="ORF">FPD46_00800</name>
</gene>
<dbReference type="Pfam" id="PF01973">
    <property type="entry name" value="MptE-like"/>
    <property type="match status" value="1"/>
</dbReference>